<accession>A0A1G5W6R7</accession>
<protein>
    <submittedName>
        <fullName evidence="5">SnoaL-like domain-containing protein</fullName>
    </submittedName>
</protein>
<dbReference type="SMART" id="SM00421">
    <property type="entry name" value="HTH_LUXR"/>
    <property type="match status" value="1"/>
</dbReference>
<dbReference type="InterPro" id="IPR059106">
    <property type="entry name" value="WHD_MalT"/>
</dbReference>
<gene>
    <name evidence="5" type="ORF">SAMN02910343_01121</name>
</gene>
<evidence type="ECO:0000256" key="3">
    <source>
        <dbReference type="ARBA" id="ARBA00023163"/>
    </source>
</evidence>
<keyword evidence="3" id="KW-0804">Transcription</keyword>
<keyword evidence="1" id="KW-0805">Transcription regulation</keyword>
<dbReference type="InterPro" id="IPR016032">
    <property type="entry name" value="Sig_transdc_resp-reg_C-effctor"/>
</dbReference>
<evidence type="ECO:0000256" key="2">
    <source>
        <dbReference type="ARBA" id="ARBA00023125"/>
    </source>
</evidence>
<dbReference type="InterPro" id="IPR036388">
    <property type="entry name" value="WH-like_DNA-bd_sf"/>
</dbReference>
<name>A0A1G5W6R7_9FIRM</name>
<organism evidence="5 6">
    <name type="scientific">Allisonella histaminiformans</name>
    <dbReference type="NCBI Taxonomy" id="209880"/>
    <lineage>
        <taxon>Bacteria</taxon>
        <taxon>Bacillati</taxon>
        <taxon>Bacillota</taxon>
        <taxon>Negativicutes</taxon>
        <taxon>Veillonellales</taxon>
        <taxon>Veillonellaceae</taxon>
        <taxon>Allisonella</taxon>
    </lineage>
</organism>
<sequence>MHIDNDPLKEEADLLSYTRRIYHDFYVQNDIALLLASLAPDVSWCGSGSQMMRSGRDEVMRFFVSTKDEMIPFTIHNETTAVHRLSADFINITIANDVQTLPSTPLLLKEHLKCDILYRKNPDCANGICWEIVHINNSVSYDKLNPDETYPIAEGTRAYQQLTETPVLPENKISFFRMIGRKLMPSLSTEEQHCLSILSIFDNFSIEDATTVCGNTNIYALLNKLLAQGFVLHQTKTTGTYALYPLIREFLQQKFSLLPKEEQNQHLTCAAQHFLSQQQYTKAMSYANRAKNYSLCLRIFIRGADTILLSNPKTYPMDLLDHVPSSVLKKHMYPVLYILLDMYFTNARNLYQKNYDRVNSLLTGEDKHIFFELLKAYISLNNLPSMINHMQNACTILQHTHFRQKLYAPPLGFLCPSFALIYHSVPGKFSEEINQLATLHQLSATINHKQNQEEWALYFKAEYSYHTGNWKKSAEILAHLSTLPAFALELTLRARILYIQGFMAYFQNDSSSLSDIYEKLQSLLPRATSYESMLIHLCSLRLRSAIPCIAEKNISPDSEPESPLRHSPGLTYQELIETCTLIKPGNGIPLLYAALRNERFSRERHSVLGEIYSYLYQAIAYDMLNQPDDFRQSLTKALTLAAPDHIISPFLPFTSHLPVTWSQIRGSDSMNHLIQDIALFVQERPYHLEVKSMQFPLLQETLTGKELRIIHLAVSGKTNREIAEELHLAEITIKKALSRIYKKLGIKNRTQLATLINQHFLNP</sequence>
<dbReference type="AlphaFoldDB" id="A0A1G5W6R7"/>
<dbReference type="PANTHER" id="PTHR44688:SF16">
    <property type="entry name" value="DNA-BINDING TRANSCRIPTIONAL ACTIVATOR DEVR_DOSR"/>
    <property type="match status" value="1"/>
</dbReference>
<dbReference type="RefSeq" id="WP_159427856.1">
    <property type="nucleotide sequence ID" value="NZ_FMXA01000013.1"/>
</dbReference>
<dbReference type="PROSITE" id="PS50043">
    <property type="entry name" value="HTH_LUXR_2"/>
    <property type="match status" value="1"/>
</dbReference>
<dbReference type="Proteomes" id="UP000199689">
    <property type="component" value="Unassembled WGS sequence"/>
</dbReference>
<keyword evidence="6" id="KW-1185">Reference proteome</keyword>
<dbReference type="PANTHER" id="PTHR44688">
    <property type="entry name" value="DNA-BINDING TRANSCRIPTIONAL ACTIVATOR DEVR_DOSR"/>
    <property type="match status" value="1"/>
</dbReference>
<proteinExistence type="predicted"/>
<evidence type="ECO:0000313" key="5">
    <source>
        <dbReference type="EMBL" id="SDA52945.1"/>
    </source>
</evidence>
<reference evidence="5 6" key="1">
    <citation type="submission" date="2016-10" db="EMBL/GenBank/DDBJ databases">
        <authorList>
            <person name="de Groot N.N."/>
        </authorList>
    </citation>
    <scope>NUCLEOTIDE SEQUENCE [LARGE SCALE GENOMIC DNA]</scope>
    <source>
        <strain evidence="5 6">DSM 15230</strain>
    </source>
</reference>
<evidence type="ECO:0000256" key="1">
    <source>
        <dbReference type="ARBA" id="ARBA00023015"/>
    </source>
</evidence>
<dbReference type="GO" id="GO:0003677">
    <property type="term" value="F:DNA binding"/>
    <property type="evidence" value="ECO:0007669"/>
    <property type="project" value="UniProtKB-KW"/>
</dbReference>
<dbReference type="OrthoDB" id="1137593at2"/>
<dbReference type="PROSITE" id="PS00622">
    <property type="entry name" value="HTH_LUXR_1"/>
    <property type="match status" value="1"/>
</dbReference>
<dbReference type="SUPFAM" id="SSF46894">
    <property type="entry name" value="C-terminal effector domain of the bipartite response regulators"/>
    <property type="match status" value="1"/>
</dbReference>
<dbReference type="EMBL" id="FMXA01000013">
    <property type="protein sequence ID" value="SDA52945.1"/>
    <property type="molecule type" value="Genomic_DNA"/>
</dbReference>
<dbReference type="Pfam" id="PF00196">
    <property type="entry name" value="GerE"/>
    <property type="match status" value="1"/>
</dbReference>
<dbReference type="Gene3D" id="1.10.10.10">
    <property type="entry name" value="Winged helix-like DNA-binding domain superfamily/Winged helix DNA-binding domain"/>
    <property type="match status" value="1"/>
</dbReference>
<keyword evidence="2" id="KW-0238">DNA-binding</keyword>
<dbReference type="CDD" id="cd06170">
    <property type="entry name" value="LuxR_C_like"/>
    <property type="match status" value="1"/>
</dbReference>
<dbReference type="InterPro" id="IPR000792">
    <property type="entry name" value="Tscrpt_reg_LuxR_C"/>
</dbReference>
<evidence type="ECO:0000313" key="6">
    <source>
        <dbReference type="Proteomes" id="UP000199689"/>
    </source>
</evidence>
<evidence type="ECO:0000259" key="4">
    <source>
        <dbReference type="PROSITE" id="PS50043"/>
    </source>
</evidence>
<dbReference type="Pfam" id="PF25873">
    <property type="entry name" value="WHD_MalT"/>
    <property type="match status" value="1"/>
</dbReference>
<dbReference type="GeneID" id="87756139"/>
<dbReference type="GO" id="GO:0006355">
    <property type="term" value="P:regulation of DNA-templated transcription"/>
    <property type="evidence" value="ECO:0007669"/>
    <property type="project" value="InterPro"/>
</dbReference>
<dbReference type="PRINTS" id="PR00038">
    <property type="entry name" value="HTHLUXR"/>
</dbReference>
<feature type="domain" description="HTH luxR-type" evidence="4">
    <location>
        <begin position="698"/>
        <end position="760"/>
    </location>
</feature>